<dbReference type="InterPro" id="IPR050194">
    <property type="entry name" value="Glycosyltransferase_grp1"/>
</dbReference>
<dbReference type="KEGG" id="snan:I6N98_06190"/>
<dbReference type="PANTHER" id="PTHR45947:SF3">
    <property type="entry name" value="SULFOQUINOVOSYL TRANSFERASE SQD2"/>
    <property type="match status" value="1"/>
</dbReference>
<dbReference type="RefSeq" id="WP_198570920.1">
    <property type="nucleotide sequence ID" value="NZ_CP066167.1"/>
</dbReference>
<feature type="domain" description="Glycosyl transferase family 1" evidence="2">
    <location>
        <begin position="192"/>
        <end position="349"/>
    </location>
</feature>
<dbReference type="AlphaFoldDB" id="A0A7T4R2T5"/>
<evidence type="ECO:0000313" key="4">
    <source>
        <dbReference type="EMBL" id="QQD19436.1"/>
    </source>
</evidence>
<keyword evidence="1" id="KW-0472">Membrane</keyword>
<keyword evidence="5" id="KW-1185">Reference proteome</keyword>
<feature type="transmembrane region" description="Helical" evidence="1">
    <location>
        <begin position="67"/>
        <end position="87"/>
    </location>
</feature>
<gene>
    <name evidence="4" type="ORF">I6N98_06190</name>
</gene>
<dbReference type="GO" id="GO:0016758">
    <property type="term" value="F:hexosyltransferase activity"/>
    <property type="evidence" value="ECO:0007669"/>
    <property type="project" value="TreeGrafter"/>
</dbReference>
<dbReference type="Pfam" id="PF13439">
    <property type="entry name" value="Glyco_transf_4"/>
    <property type="match status" value="1"/>
</dbReference>
<dbReference type="InterPro" id="IPR028098">
    <property type="entry name" value="Glyco_trans_4-like_N"/>
</dbReference>
<dbReference type="Gene3D" id="3.40.50.2000">
    <property type="entry name" value="Glycogen Phosphorylase B"/>
    <property type="match status" value="2"/>
</dbReference>
<dbReference type="PANTHER" id="PTHR45947">
    <property type="entry name" value="SULFOQUINOVOSYL TRANSFERASE SQD2"/>
    <property type="match status" value="1"/>
</dbReference>
<dbReference type="EMBL" id="CP066167">
    <property type="protein sequence ID" value="QQD19436.1"/>
    <property type="molecule type" value="Genomic_DNA"/>
</dbReference>
<proteinExistence type="predicted"/>
<protein>
    <submittedName>
        <fullName evidence="4">Glycosyltransferase family 4 protein</fullName>
    </submittedName>
</protein>
<dbReference type="CDD" id="cd03801">
    <property type="entry name" value="GT4_PimA-like"/>
    <property type="match status" value="1"/>
</dbReference>
<evidence type="ECO:0000259" key="3">
    <source>
        <dbReference type="Pfam" id="PF13439"/>
    </source>
</evidence>
<accession>A0A7T4R2T5</accession>
<dbReference type="InterPro" id="IPR001296">
    <property type="entry name" value="Glyco_trans_1"/>
</dbReference>
<reference evidence="4 5" key="1">
    <citation type="submission" date="2020-12" db="EMBL/GenBank/DDBJ databases">
        <authorList>
            <person name="Shan Y."/>
        </authorList>
    </citation>
    <scope>NUCLEOTIDE SEQUENCE [LARGE SCALE GENOMIC DNA]</scope>
    <source>
        <strain evidence="5">csc3.9</strain>
    </source>
</reference>
<sequence>MSCVLLIHQSAELYGSDKTFYSLVKSIKEKNFDSVVVLPYEGPLKRELEEIDVEVVVHPILKAHRGMLSVGFLFSLIPNVFSLFLFYRRLIKKRGVSTVYANTIAVLDGAFIKIIFRNDILHVWHIHEILEDLGAFNRMYGFLLRKFSDKVVCNSNATKRYVDEISNDSASKVVYNGVNYSNFTSIRNSREDHRGKPLTLALVGRLNDWKGHCLFLEALENSSFEIGDINVVFKGSPNPNNVGYSEILDCVTKSRFSCSVTIADFQVQVEDVWKDIDICVVPSTKPEPFGMVVIEAMASGIPVIASDHGGPSEIIKHRSSGMLFEPGSARGLASCLEELVGSSELRESLSFSGGIAVRENFREDIYVNKLHRVLGL</sequence>
<evidence type="ECO:0000256" key="1">
    <source>
        <dbReference type="SAM" id="Phobius"/>
    </source>
</evidence>
<dbReference type="SUPFAM" id="SSF53756">
    <property type="entry name" value="UDP-Glycosyltransferase/glycogen phosphorylase"/>
    <property type="match status" value="1"/>
</dbReference>
<dbReference type="Pfam" id="PF00534">
    <property type="entry name" value="Glycos_transf_1"/>
    <property type="match status" value="1"/>
</dbReference>
<evidence type="ECO:0000313" key="5">
    <source>
        <dbReference type="Proteomes" id="UP000596063"/>
    </source>
</evidence>
<dbReference type="Proteomes" id="UP000596063">
    <property type="component" value="Chromosome"/>
</dbReference>
<name>A0A7T4R2T5_9GAMM</name>
<feature type="domain" description="Glycosyltransferase subfamily 4-like N-terminal" evidence="3">
    <location>
        <begin position="17"/>
        <end position="179"/>
    </location>
</feature>
<keyword evidence="1" id="KW-0812">Transmembrane</keyword>
<evidence type="ECO:0000259" key="2">
    <source>
        <dbReference type="Pfam" id="PF00534"/>
    </source>
</evidence>
<organism evidence="4 5">
    <name type="scientific">Spongiibacter nanhainus</name>
    <dbReference type="NCBI Taxonomy" id="2794344"/>
    <lineage>
        <taxon>Bacteria</taxon>
        <taxon>Pseudomonadati</taxon>
        <taxon>Pseudomonadota</taxon>
        <taxon>Gammaproteobacteria</taxon>
        <taxon>Cellvibrionales</taxon>
        <taxon>Spongiibacteraceae</taxon>
        <taxon>Spongiibacter</taxon>
    </lineage>
</organism>
<keyword evidence="1" id="KW-1133">Transmembrane helix</keyword>
<keyword evidence="4" id="KW-0808">Transferase</keyword>